<keyword evidence="9" id="KW-0675">Receptor</keyword>
<evidence type="ECO:0000256" key="5">
    <source>
        <dbReference type="ARBA" id="ARBA00022729"/>
    </source>
</evidence>
<proteinExistence type="predicted"/>
<evidence type="ECO:0000256" key="12">
    <source>
        <dbReference type="SAM" id="Phobius"/>
    </source>
</evidence>
<dbReference type="SUPFAM" id="SSF56112">
    <property type="entry name" value="Protein kinase-like (PK-like)"/>
    <property type="match status" value="1"/>
</dbReference>
<keyword evidence="10" id="KW-0325">Glycoprotein</keyword>
<dbReference type="Pfam" id="PF13855">
    <property type="entry name" value="LRR_8"/>
    <property type="match status" value="1"/>
</dbReference>
<evidence type="ECO:0000256" key="10">
    <source>
        <dbReference type="ARBA" id="ARBA00023180"/>
    </source>
</evidence>
<keyword evidence="11" id="KW-0067">ATP-binding</keyword>
<evidence type="ECO:0000256" key="11">
    <source>
        <dbReference type="PROSITE-ProRule" id="PRU10141"/>
    </source>
</evidence>
<keyword evidence="3" id="KW-0433">Leucine-rich repeat</keyword>
<evidence type="ECO:0000256" key="1">
    <source>
        <dbReference type="ARBA" id="ARBA00004236"/>
    </source>
</evidence>
<gene>
    <name evidence="14" type="ORF">RND71_016435</name>
</gene>
<evidence type="ECO:0000256" key="7">
    <source>
        <dbReference type="ARBA" id="ARBA00022989"/>
    </source>
</evidence>
<evidence type="ECO:0000256" key="6">
    <source>
        <dbReference type="ARBA" id="ARBA00022737"/>
    </source>
</evidence>
<name>A0AAE1VDS3_9SOLA</name>
<feature type="domain" description="Protein kinase" evidence="13">
    <location>
        <begin position="4"/>
        <end position="452"/>
    </location>
</feature>
<protein>
    <recommendedName>
        <fullName evidence="13">Protein kinase domain-containing protein</fullName>
    </recommendedName>
</protein>
<dbReference type="SUPFAM" id="SSF52058">
    <property type="entry name" value="L domain-like"/>
    <property type="match status" value="1"/>
</dbReference>
<keyword evidence="5" id="KW-0732">Signal</keyword>
<dbReference type="Gene3D" id="1.10.510.10">
    <property type="entry name" value="Transferase(Phosphotransferase) domain 1"/>
    <property type="match status" value="1"/>
</dbReference>
<dbReference type="InterPro" id="IPR051716">
    <property type="entry name" value="Plant_RL_S/T_kinase"/>
</dbReference>
<comment type="subcellular location">
    <subcellularLocation>
        <location evidence="1">Cell membrane</location>
    </subcellularLocation>
    <subcellularLocation>
        <location evidence="2">Membrane</location>
        <topology evidence="2">Single-pass type I membrane protein</topology>
    </subcellularLocation>
</comment>
<dbReference type="InterPro" id="IPR017441">
    <property type="entry name" value="Protein_kinase_ATP_BS"/>
</dbReference>
<evidence type="ECO:0000313" key="15">
    <source>
        <dbReference type="Proteomes" id="UP001291623"/>
    </source>
</evidence>
<keyword evidence="4 12" id="KW-0812">Transmembrane</keyword>
<dbReference type="InterPro" id="IPR032675">
    <property type="entry name" value="LRR_dom_sf"/>
</dbReference>
<keyword evidence="7 12" id="KW-1133">Transmembrane helix</keyword>
<keyword evidence="15" id="KW-1185">Reference proteome</keyword>
<dbReference type="FunFam" id="3.80.10.10:FF:000041">
    <property type="entry name" value="LRR receptor-like serine/threonine-protein kinase ERECTA"/>
    <property type="match status" value="1"/>
</dbReference>
<feature type="transmembrane region" description="Helical" evidence="12">
    <location>
        <begin position="200"/>
        <end position="220"/>
    </location>
</feature>
<dbReference type="EMBL" id="JAVYJV010000008">
    <property type="protein sequence ID" value="KAK4365077.1"/>
    <property type="molecule type" value="Genomic_DNA"/>
</dbReference>
<evidence type="ECO:0000313" key="14">
    <source>
        <dbReference type="EMBL" id="KAK4365077.1"/>
    </source>
</evidence>
<dbReference type="InterPro" id="IPR001611">
    <property type="entry name" value="Leu-rich_rpt"/>
</dbReference>
<dbReference type="PROSITE" id="PS50011">
    <property type="entry name" value="PROTEIN_KINASE_DOM"/>
    <property type="match status" value="1"/>
</dbReference>
<dbReference type="Proteomes" id="UP001291623">
    <property type="component" value="Unassembled WGS sequence"/>
</dbReference>
<dbReference type="GO" id="GO:0005524">
    <property type="term" value="F:ATP binding"/>
    <property type="evidence" value="ECO:0007669"/>
    <property type="project" value="UniProtKB-UniRule"/>
</dbReference>
<organism evidence="14 15">
    <name type="scientific">Anisodus tanguticus</name>
    <dbReference type="NCBI Taxonomy" id="243964"/>
    <lineage>
        <taxon>Eukaryota</taxon>
        <taxon>Viridiplantae</taxon>
        <taxon>Streptophyta</taxon>
        <taxon>Embryophyta</taxon>
        <taxon>Tracheophyta</taxon>
        <taxon>Spermatophyta</taxon>
        <taxon>Magnoliopsida</taxon>
        <taxon>eudicotyledons</taxon>
        <taxon>Gunneridae</taxon>
        <taxon>Pentapetalae</taxon>
        <taxon>asterids</taxon>
        <taxon>lamiids</taxon>
        <taxon>Solanales</taxon>
        <taxon>Solanaceae</taxon>
        <taxon>Solanoideae</taxon>
        <taxon>Hyoscyameae</taxon>
        <taxon>Anisodus</taxon>
    </lineage>
</organism>
<reference evidence="14" key="1">
    <citation type="submission" date="2023-12" db="EMBL/GenBank/DDBJ databases">
        <title>Genome assembly of Anisodus tanguticus.</title>
        <authorList>
            <person name="Wang Y.-J."/>
        </authorList>
    </citation>
    <scope>NUCLEOTIDE SEQUENCE</scope>
    <source>
        <strain evidence="14">KB-2021</strain>
        <tissue evidence="14">Leaf</tissue>
    </source>
</reference>
<dbReference type="Gene3D" id="3.80.10.10">
    <property type="entry name" value="Ribonuclease Inhibitor"/>
    <property type="match status" value="1"/>
</dbReference>
<keyword evidence="8 12" id="KW-0472">Membrane</keyword>
<keyword evidence="11" id="KW-0547">Nucleotide-binding</keyword>
<evidence type="ECO:0000256" key="9">
    <source>
        <dbReference type="ARBA" id="ARBA00023170"/>
    </source>
</evidence>
<dbReference type="Pfam" id="PF00069">
    <property type="entry name" value="Pkinase"/>
    <property type="match status" value="1"/>
</dbReference>
<comment type="caution">
    <text evidence="14">The sequence shown here is derived from an EMBL/GenBank/DDBJ whole genome shotgun (WGS) entry which is preliminary data.</text>
</comment>
<keyword evidence="6" id="KW-0677">Repeat</keyword>
<dbReference type="PANTHER" id="PTHR48053">
    <property type="entry name" value="LEUCINE RICH REPEAT FAMILY PROTEIN, EXPRESSED"/>
    <property type="match status" value="1"/>
</dbReference>
<dbReference type="GO" id="GO:0005886">
    <property type="term" value="C:plasma membrane"/>
    <property type="evidence" value="ECO:0007669"/>
    <property type="project" value="UniProtKB-SubCell"/>
</dbReference>
<dbReference type="GO" id="GO:0004672">
    <property type="term" value="F:protein kinase activity"/>
    <property type="evidence" value="ECO:0007669"/>
    <property type="project" value="InterPro"/>
</dbReference>
<dbReference type="Gene3D" id="3.30.200.20">
    <property type="entry name" value="Phosphorylase Kinase, domain 1"/>
    <property type="match status" value="1"/>
</dbReference>
<evidence type="ECO:0000256" key="4">
    <source>
        <dbReference type="ARBA" id="ARBA00022692"/>
    </source>
</evidence>
<dbReference type="InterPro" id="IPR011009">
    <property type="entry name" value="Kinase-like_dom_sf"/>
</dbReference>
<dbReference type="PANTHER" id="PTHR48053:SF71">
    <property type="entry name" value="LEUCINE RICH REPEAT FAMILY PROTEIN, EXPRESSED"/>
    <property type="match status" value="1"/>
</dbReference>
<accession>A0AAE1VDS3</accession>
<sequence length="452" mass="50932">MSSLIHLDLTGSFFSGTIPAAVAQLPKLQTLLLRENQFEGSILPEIGNLEILDLSCVDRFQLRSIPKELGELKYLKELYLMHSNLIGNIPETFSGLASLEVLNLSSNNLNGTVPGFLFSSKYLTDLDLHHNQLSGSIPTPVKELKLFKVNLSWNLLSGKIPPELDENSFTVFSGNPTSNLDRPLSQLTMCHNQKQRRTPIILFPVEVLVIVLLLLLCYTMKQSRVPLTRQFWKKKQTSDDNQLIRFRRSLDFTGSDILQNLAEENLIGRGGSGKVYRVGVDPNGSYVAVKRICNEKKLDQRLEKLENSKLLVYEYMKNQSLDKRLHRKKRTRGDHRTETASAVAGTFGYIAPEYAYTRKVNTKSDVYSFGVVLLELALGKEPVNKDEHMNLAQLAWKHCEEGNPIVDVLDKEIMEPAILKAMAAVFKLGLMCTNKLASSRPSMKEVLQTLLL</sequence>
<evidence type="ECO:0000256" key="3">
    <source>
        <dbReference type="ARBA" id="ARBA00022614"/>
    </source>
</evidence>
<feature type="binding site" evidence="11">
    <location>
        <position position="290"/>
    </location>
    <ligand>
        <name>ATP</name>
        <dbReference type="ChEBI" id="CHEBI:30616"/>
    </ligand>
</feature>
<evidence type="ECO:0000259" key="13">
    <source>
        <dbReference type="PROSITE" id="PS50011"/>
    </source>
</evidence>
<dbReference type="PROSITE" id="PS00107">
    <property type="entry name" value="PROTEIN_KINASE_ATP"/>
    <property type="match status" value="1"/>
</dbReference>
<dbReference type="AlphaFoldDB" id="A0AAE1VDS3"/>
<dbReference type="Pfam" id="PF00560">
    <property type="entry name" value="LRR_1"/>
    <property type="match status" value="1"/>
</dbReference>
<evidence type="ECO:0000256" key="8">
    <source>
        <dbReference type="ARBA" id="ARBA00023136"/>
    </source>
</evidence>
<evidence type="ECO:0000256" key="2">
    <source>
        <dbReference type="ARBA" id="ARBA00004479"/>
    </source>
</evidence>
<dbReference type="InterPro" id="IPR000719">
    <property type="entry name" value="Prot_kinase_dom"/>
</dbReference>